<accession>A0A8J5HQS7</accession>
<feature type="transmembrane region" description="Helical" evidence="7">
    <location>
        <begin position="420"/>
        <end position="440"/>
    </location>
</feature>
<dbReference type="PANTHER" id="PTHR11654">
    <property type="entry name" value="OLIGOPEPTIDE TRANSPORTER-RELATED"/>
    <property type="match status" value="1"/>
</dbReference>
<feature type="transmembrane region" description="Helical" evidence="7">
    <location>
        <begin position="500"/>
        <end position="521"/>
    </location>
</feature>
<dbReference type="AlphaFoldDB" id="A0A8J5HQS7"/>
<keyword evidence="4 7" id="KW-1133">Transmembrane helix</keyword>
<feature type="transmembrane region" description="Helical" evidence="7">
    <location>
        <begin position="261"/>
        <end position="281"/>
    </location>
</feature>
<evidence type="ECO:0000256" key="2">
    <source>
        <dbReference type="ARBA" id="ARBA00005982"/>
    </source>
</evidence>
<dbReference type="Proteomes" id="UP000734854">
    <property type="component" value="Unassembled WGS sequence"/>
</dbReference>
<dbReference type="GO" id="GO:0022857">
    <property type="term" value="F:transmembrane transporter activity"/>
    <property type="evidence" value="ECO:0007669"/>
    <property type="project" value="InterPro"/>
</dbReference>
<reference evidence="8 9" key="1">
    <citation type="submission" date="2020-08" db="EMBL/GenBank/DDBJ databases">
        <title>Plant Genome Project.</title>
        <authorList>
            <person name="Zhang R.-G."/>
        </authorList>
    </citation>
    <scope>NUCLEOTIDE SEQUENCE [LARGE SCALE GENOMIC DNA]</scope>
    <source>
        <tissue evidence="8">Rhizome</tissue>
    </source>
</reference>
<dbReference type="Pfam" id="PF00854">
    <property type="entry name" value="PTR2"/>
    <property type="match status" value="1"/>
</dbReference>
<feature type="transmembrane region" description="Helical" evidence="7">
    <location>
        <begin position="461"/>
        <end position="480"/>
    </location>
</feature>
<feature type="transmembrane region" description="Helical" evidence="7">
    <location>
        <begin position="121"/>
        <end position="138"/>
    </location>
</feature>
<evidence type="ECO:0000256" key="5">
    <source>
        <dbReference type="ARBA" id="ARBA00023136"/>
    </source>
</evidence>
<dbReference type="GO" id="GO:0016020">
    <property type="term" value="C:membrane"/>
    <property type="evidence" value="ECO:0007669"/>
    <property type="project" value="UniProtKB-SubCell"/>
</dbReference>
<keyword evidence="3 7" id="KW-0812">Transmembrane</keyword>
<feature type="transmembrane region" description="Helical" evidence="7">
    <location>
        <begin position="83"/>
        <end position="109"/>
    </location>
</feature>
<keyword evidence="5 7" id="KW-0472">Membrane</keyword>
<comment type="similarity">
    <text evidence="2">Belongs to the major facilitator superfamily. Proton-dependent oligopeptide transporter (POT/PTR) (TC 2.A.17) family.</text>
</comment>
<comment type="subcellular location">
    <subcellularLocation>
        <location evidence="1">Membrane</location>
        <topology evidence="1">Multi-pass membrane protein</topology>
    </subcellularLocation>
</comment>
<evidence type="ECO:0000256" key="7">
    <source>
        <dbReference type="SAM" id="Phobius"/>
    </source>
</evidence>
<dbReference type="InterPro" id="IPR000109">
    <property type="entry name" value="POT_fam"/>
</dbReference>
<sequence length="663" mass="73946">MQEYTFIGLVVVEALKSDPFSHMQLCRRVGDGGCGDEARYYCSDGAVDEKSMAMEVDEAGASGEHAPPQSSWRLRKGGYRATMFVFVMSGLDSVGFVANMVGLVIYFIVVLHFDLAEASTTLTNFMGATFLISLLGGFISDTYMTRLNTVLVFGIFEILGYGLLTVQAHKSSLRPPATCFTCPLRGGNLRLFETTLCLLAVGFGGTRGALPALGADQFDKSNPKEARQLTSYFNWLLLSVTVGASIGVTFIVWLSTEKNRWALAFFICMVLTVAGFICLAAGKPFYRVRVPGDSPMLKLIQVVIVSIRNRKLPLPDNADELYEMDEKDQSKIKHEEVLDHTSQLRFFDKAAVLAAGTSPEPWKVCPVTQVEELKIIIRMLPILASTVVMNTCLAQLQTFSVEQGRMMDLSLGHSFKVPPASIPVIPLVFMSFLLPLYNMLFVPFVRRFTGRPSGISHLQRVGIGLVLSAASMAIAAVVEVKRRNAFVHHNEQISLFWLSFQYGIFGIADMFTLVGLMEFFYSEAPTGMRSLSTSLSYLSLSLGYFLNTVLVQAINAVTARLARSHRGWIEGTDLNIINLDLFYWFLSILSCLNFGVYLLCATWYKYRRDYKINGTDDQLKQLQQSQNDPDDQLKQLQQSHNDPDDQLKQLQQSQNDPDDQPRT</sequence>
<feature type="transmembrane region" description="Helical" evidence="7">
    <location>
        <begin position="542"/>
        <end position="562"/>
    </location>
</feature>
<evidence type="ECO:0000313" key="9">
    <source>
        <dbReference type="Proteomes" id="UP000734854"/>
    </source>
</evidence>
<dbReference type="SUPFAM" id="SSF103473">
    <property type="entry name" value="MFS general substrate transporter"/>
    <property type="match status" value="2"/>
</dbReference>
<feature type="transmembrane region" description="Helical" evidence="7">
    <location>
        <begin position="231"/>
        <end position="255"/>
    </location>
</feature>
<feature type="transmembrane region" description="Helical" evidence="7">
    <location>
        <begin position="379"/>
        <end position="400"/>
    </location>
</feature>
<dbReference type="EMBL" id="JACMSC010000003">
    <property type="protein sequence ID" value="KAG6529350.1"/>
    <property type="molecule type" value="Genomic_DNA"/>
</dbReference>
<evidence type="ECO:0000256" key="1">
    <source>
        <dbReference type="ARBA" id="ARBA00004141"/>
    </source>
</evidence>
<dbReference type="Gene3D" id="1.20.1250.20">
    <property type="entry name" value="MFS general substrate transporter like domains"/>
    <property type="match status" value="1"/>
</dbReference>
<gene>
    <name evidence="8" type="ORF">ZIOFF_011547</name>
</gene>
<proteinExistence type="inferred from homology"/>
<name>A0A8J5HQS7_ZINOF</name>
<organism evidence="8 9">
    <name type="scientific">Zingiber officinale</name>
    <name type="common">Ginger</name>
    <name type="synonym">Amomum zingiber</name>
    <dbReference type="NCBI Taxonomy" id="94328"/>
    <lineage>
        <taxon>Eukaryota</taxon>
        <taxon>Viridiplantae</taxon>
        <taxon>Streptophyta</taxon>
        <taxon>Embryophyta</taxon>
        <taxon>Tracheophyta</taxon>
        <taxon>Spermatophyta</taxon>
        <taxon>Magnoliopsida</taxon>
        <taxon>Liliopsida</taxon>
        <taxon>Zingiberales</taxon>
        <taxon>Zingiberaceae</taxon>
        <taxon>Zingiber</taxon>
    </lineage>
</organism>
<keyword evidence="9" id="KW-1185">Reference proteome</keyword>
<evidence type="ECO:0000313" key="8">
    <source>
        <dbReference type="EMBL" id="KAG6529350.1"/>
    </source>
</evidence>
<dbReference type="InterPro" id="IPR036259">
    <property type="entry name" value="MFS_trans_sf"/>
</dbReference>
<feature type="region of interest" description="Disordered" evidence="6">
    <location>
        <begin position="622"/>
        <end position="663"/>
    </location>
</feature>
<protein>
    <submittedName>
        <fullName evidence="8">Uncharacterized protein</fullName>
    </submittedName>
</protein>
<evidence type="ECO:0000256" key="6">
    <source>
        <dbReference type="SAM" id="MobiDB-lite"/>
    </source>
</evidence>
<comment type="caution">
    <text evidence="8">The sequence shown here is derived from an EMBL/GenBank/DDBJ whole genome shotgun (WGS) entry which is preliminary data.</text>
</comment>
<evidence type="ECO:0000256" key="3">
    <source>
        <dbReference type="ARBA" id="ARBA00022692"/>
    </source>
</evidence>
<feature type="transmembrane region" description="Helical" evidence="7">
    <location>
        <begin position="189"/>
        <end position="210"/>
    </location>
</feature>
<feature type="transmembrane region" description="Helical" evidence="7">
    <location>
        <begin position="150"/>
        <end position="169"/>
    </location>
</feature>
<evidence type="ECO:0000256" key="4">
    <source>
        <dbReference type="ARBA" id="ARBA00022989"/>
    </source>
</evidence>
<feature type="transmembrane region" description="Helical" evidence="7">
    <location>
        <begin position="582"/>
        <end position="604"/>
    </location>
</feature>